<evidence type="ECO:0000256" key="1">
    <source>
        <dbReference type="ARBA" id="ARBA00022490"/>
    </source>
</evidence>
<feature type="compositionally biased region" description="Basic and acidic residues" evidence="3">
    <location>
        <begin position="250"/>
        <end position="267"/>
    </location>
</feature>
<feature type="compositionally biased region" description="Polar residues" evidence="3">
    <location>
        <begin position="385"/>
        <end position="395"/>
    </location>
</feature>
<feature type="compositionally biased region" description="Acidic residues" evidence="3">
    <location>
        <begin position="297"/>
        <end position="307"/>
    </location>
</feature>
<dbReference type="PANTHER" id="PTHR15431:SF9">
    <property type="entry name" value="CENTROSOMAL PROTEIN 43"/>
    <property type="match status" value="1"/>
</dbReference>
<protein>
    <recommendedName>
        <fullName evidence="6">LisH domain-containing protein</fullName>
    </recommendedName>
</protein>
<dbReference type="OMA" id="NCTNYED"/>
<feature type="compositionally biased region" description="Acidic residues" evidence="3">
    <location>
        <begin position="396"/>
        <end position="427"/>
    </location>
</feature>
<feature type="region of interest" description="Disordered" evidence="3">
    <location>
        <begin position="295"/>
        <end position="451"/>
    </location>
</feature>
<dbReference type="STRING" id="4781.A0A0P1B0Y2"/>
<sequence>MFLQPPPSAEELALKDEITQVLTSQGVLSKLKAELRAAVFDAMHEREGSRKMIDGPRLSDFPKEISTIALSLIVECLQFFHWKHALGVLLAETNTEKEQQDGSVLATKLGLSNYDSLTYPILFHLVQRQLDDRNQHAVAAETLAATEHSHFSGGHADNAPASAVRAVEPEEDHTYQVPKKKDVNIDFEGKDGDDESNADFEESMGEEAFSVSELGDSSLANEEDERSYDQTLTIIKQPISLSKHLPQKSHNSDKDLEDSHKTGESVKNELSMTVPPPTPVGLPSLPPLVGHALARDADDDFDAEEEAERLRRLDAALQAMEAEDDTGTLQQLKVSLQLESHEQDSFVSSGGLDSDGEEADDADDVIGNSQTGENDVEKEKADDANNVNGDPQTGENDAEVEGDDDYGTSDFEEEEEIASDISEELESMPEFSDRGDDTEDDRQGMAAADTELPRVLQFDTRVDSEDVLNNFDYVEDVEKDEIW</sequence>
<evidence type="ECO:0000313" key="4">
    <source>
        <dbReference type="EMBL" id="CEG48048.1"/>
    </source>
</evidence>
<dbReference type="OrthoDB" id="2160638at2759"/>
<feature type="compositionally biased region" description="Polar residues" evidence="3">
    <location>
        <begin position="327"/>
        <end position="338"/>
    </location>
</feature>
<dbReference type="PANTHER" id="PTHR15431">
    <property type="entry name" value="FGFR1 ONCOGENE PARTNER/LISH DOMAIN-CONTAINING PROTEIN"/>
    <property type="match status" value="1"/>
</dbReference>
<reference evidence="5" key="1">
    <citation type="submission" date="2014-09" db="EMBL/GenBank/DDBJ databases">
        <authorList>
            <person name="Sharma Rahul"/>
            <person name="Thines Marco"/>
        </authorList>
    </citation>
    <scope>NUCLEOTIDE SEQUENCE [LARGE SCALE GENOMIC DNA]</scope>
</reference>
<dbReference type="Proteomes" id="UP000054928">
    <property type="component" value="Unassembled WGS sequence"/>
</dbReference>
<proteinExistence type="predicted"/>
<dbReference type="GeneID" id="36400580"/>
<dbReference type="RefSeq" id="XP_024584417.1">
    <property type="nucleotide sequence ID" value="XM_024719083.1"/>
</dbReference>
<keyword evidence="1" id="KW-0963">Cytoplasm</keyword>
<dbReference type="AlphaFoldDB" id="A0A0P1B0Y2"/>
<dbReference type="Gene3D" id="1.20.960.40">
    <property type="match status" value="1"/>
</dbReference>
<evidence type="ECO:0000256" key="3">
    <source>
        <dbReference type="SAM" id="MobiDB-lite"/>
    </source>
</evidence>
<feature type="region of interest" description="Disordered" evidence="3">
    <location>
        <begin position="239"/>
        <end position="278"/>
    </location>
</feature>
<feature type="region of interest" description="Disordered" evidence="3">
    <location>
        <begin position="148"/>
        <end position="226"/>
    </location>
</feature>
<feature type="compositionally biased region" description="Basic and acidic residues" evidence="3">
    <location>
        <begin position="179"/>
        <end position="190"/>
    </location>
</feature>
<organism evidence="4 5">
    <name type="scientific">Plasmopara halstedii</name>
    <name type="common">Downy mildew of sunflower</name>
    <dbReference type="NCBI Taxonomy" id="4781"/>
    <lineage>
        <taxon>Eukaryota</taxon>
        <taxon>Sar</taxon>
        <taxon>Stramenopiles</taxon>
        <taxon>Oomycota</taxon>
        <taxon>Peronosporomycetes</taxon>
        <taxon>Peronosporales</taxon>
        <taxon>Peronosporaceae</taxon>
        <taxon>Plasmopara</taxon>
    </lineage>
</organism>
<keyword evidence="2" id="KW-0206">Cytoskeleton</keyword>
<feature type="compositionally biased region" description="Acidic residues" evidence="3">
    <location>
        <begin position="191"/>
        <end position="205"/>
    </location>
</feature>
<evidence type="ECO:0008006" key="6">
    <source>
        <dbReference type="Google" id="ProtNLM"/>
    </source>
</evidence>
<feature type="compositionally biased region" description="Acidic residues" evidence="3">
    <location>
        <begin position="354"/>
        <end position="364"/>
    </location>
</feature>
<evidence type="ECO:0000313" key="5">
    <source>
        <dbReference type="Proteomes" id="UP000054928"/>
    </source>
</evidence>
<evidence type="ECO:0000256" key="2">
    <source>
        <dbReference type="ARBA" id="ARBA00023212"/>
    </source>
</evidence>
<name>A0A0P1B0Y2_PLAHL</name>
<keyword evidence="5" id="KW-1185">Reference proteome</keyword>
<dbReference type="EMBL" id="CCYD01002887">
    <property type="protein sequence ID" value="CEG48048.1"/>
    <property type="molecule type" value="Genomic_DNA"/>
</dbReference>
<accession>A0A0P1B0Y2</accession>